<dbReference type="Pfam" id="PF00069">
    <property type="entry name" value="Pkinase"/>
    <property type="match status" value="1"/>
</dbReference>
<gene>
    <name evidence="8" type="ORF">P5673_018519</name>
</gene>
<feature type="compositionally biased region" description="Basic and acidic residues" evidence="6">
    <location>
        <begin position="511"/>
        <end position="523"/>
    </location>
</feature>
<dbReference type="PROSITE" id="PS50011">
    <property type="entry name" value="PROTEIN_KINASE_DOM"/>
    <property type="match status" value="1"/>
</dbReference>
<dbReference type="InterPro" id="IPR051681">
    <property type="entry name" value="Ser/Thr_Kinases-Pseudokinases"/>
</dbReference>
<evidence type="ECO:0000313" key="9">
    <source>
        <dbReference type="Proteomes" id="UP001249851"/>
    </source>
</evidence>
<dbReference type="PANTHER" id="PTHR44329">
    <property type="entry name" value="SERINE/THREONINE-PROTEIN KINASE TNNI3K-RELATED"/>
    <property type="match status" value="1"/>
</dbReference>
<organism evidence="8 9">
    <name type="scientific">Acropora cervicornis</name>
    <name type="common">Staghorn coral</name>
    <dbReference type="NCBI Taxonomy" id="6130"/>
    <lineage>
        <taxon>Eukaryota</taxon>
        <taxon>Metazoa</taxon>
        <taxon>Cnidaria</taxon>
        <taxon>Anthozoa</taxon>
        <taxon>Hexacorallia</taxon>
        <taxon>Scleractinia</taxon>
        <taxon>Astrocoeniina</taxon>
        <taxon>Acroporidae</taxon>
        <taxon>Acropora</taxon>
    </lineage>
</organism>
<dbReference type="InterPro" id="IPR017441">
    <property type="entry name" value="Protein_kinase_ATP_BS"/>
</dbReference>
<dbReference type="InterPro" id="IPR011009">
    <property type="entry name" value="Kinase-like_dom_sf"/>
</dbReference>
<accession>A0AAD9V2N6</accession>
<evidence type="ECO:0000313" key="8">
    <source>
        <dbReference type="EMBL" id="KAK2558902.1"/>
    </source>
</evidence>
<protein>
    <submittedName>
        <fullName evidence="8">Cyclin-dependent kinase A-2</fullName>
    </submittedName>
</protein>
<evidence type="ECO:0000256" key="1">
    <source>
        <dbReference type="ARBA" id="ARBA00022679"/>
    </source>
</evidence>
<dbReference type="PROSITE" id="PS00108">
    <property type="entry name" value="PROTEIN_KINASE_ST"/>
    <property type="match status" value="1"/>
</dbReference>
<dbReference type="PANTHER" id="PTHR44329:SF288">
    <property type="entry name" value="MITOGEN-ACTIVATED PROTEIN KINASE KINASE KINASE 20"/>
    <property type="match status" value="1"/>
</dbReference>
<evidence type="ECO:0000256" key="5">
    <source>
        <dbReference type="PROSITE-ProRule" id="PRU10141"/>
    </source>
</evidence>
<feature type="region of interest" description="Disordered" evidence="6">
    <location>
        <begin position="510"/>
        <end position="613"/>
    </location>
</feature>
<keyword evidence="2 5" id="KW-0547">Nucleotide-binding</keyword>
<evidence type="ECO:0000256" key="2">
    <source>
        <dbReference type="ARBA" id="ARBA00022741"/>
    </source>
</evidence>
<reference evidence="8" key="1">
    <citation type="journal article" date="2023" name="G3 (Bethesda)">
        <title>Whole genome assembly and annotation of the endangered Caribbean coral Acropora cervicornis.</title>
        <authorList>
            <person name="Selwyn J.D."/>
            <person name="Vollmer S.V."/>
        </authorList>
    </citation>
    <scope>NUCLEOTIDE SEQUENCE</scope>
    <source>
        <strain evidence="8">K2</strain>
    </source>
</reference>
<feature type="compositionally biased region" description="Polar residues" evidence="6">
    <location>
        <begin position="733"/>
        <end position="747"/>
    </location>
</feature>
<dbReference type="GO" id="GO:0005524">
    <property type="term" value="F:ATP binding"/>
    <property type="evidence" value="ECO:0007669"/>
    <property type="project" value="UniProtKB-UniRule"/>
</dbReference>
<dbReference type="Proteomes" id="UP001249851">
    <property type="component" value="Unassembled WGS sequence"/>
</dbReference>
<proteinExistence type="predicted"/>
<evidence type="ECO:0000259" key="7">
    <source>
        <dbReference type="PROSITE" id="PS50011"/>
    </source>
</evidence>
<feature type="binding site" evidence="5">
    <location>
        <position position="68"/>
    </location>
    <ligand>
        <name>ATP</name>
        <dbReference type="ChEBI" id="CHEBI:30616"/>
    </ligand>
</feature>
<keyword evidence="3 8" id="KW-0418">Kinase</keyword>
<dbReference type="SUPFAM" id="SSF56112">
    <property type="entry name" value="Protein kinase-like (PK-like)"/>
    <property type="match status" value="1"/>
</dbReference>
<feature type="domain" description="Protein kinase" evidence="7">
    <location>
        <begin position="34"/>
        <end position="321"/>
    </location>
</feature>
<sequence length="789" mass="87875">MAFFPKFKLPQLASKGKFVNYIDAKILRFDCNKLPVKERIGEGAYGNLYTTNYRFPGDTTTTTVVVKKMLQVLDQEERKLFFKEVTLLNELLHKNIVEFEAICCLPPAMMLDTLADFLLKIDEFRSKEFHPLANHAALEIVEGLAYLHSKEIAHRDLKPTNILISNQHYAKLSDDEEITRQYNSRPIACKLADFGESRSLLIQTQSFLATKTTNVDRGTVTFMAPEILLNNFPTSGASIPDLLHADVWSLEEKHPLPDINYEIQRATVWYGLKEVYKGCVNDGVSGHVDVVHLKVSQGTGIKEFDQQIAACPIETVEHEDLKSPAQVESALKNDGTNACALISVKIADILLVVEDTIWNLPAEINAQRELHNTYDTLEAYAILNKLNLVCSYEFSEELPFAEPVFSFQGRERLHTALRHLGRDDFIAIFTSDPFVLTIGCRDGRPFIIDTHPVTWAPGKRSGLLMVGKQSSPEVWKCICVWLWQRLKHGGMQSHTAQSLAVLSPNTKLKISKGESSAHSEGMRTAHPSPTEASSNASSLRINHCGKDEDMQPALNPLAPDDEWFPSDEDSLEMNPRAVGCKRPSNNEEQPLLKPPTAGGKCPKEDTPPGDAGDPFRTPSHAAVDLECPNSTAAVPLGKKIGTGFRKRGTNLAKNGVCAAKRPREDLRDSCTTQTPTTHLPDRSAVSSSRSEQDCRQEVIDLESATLHFAERISSQDDGQITISDSDSEEERVSYQSEPVPSQAARNTENFKSELKPCWESDSWVPETNAVSACSIWKIFWGEHSRPDPP</sequence>
<dbReference type="InterPro" id="IPR000719">
    <property type="entry name" value="Prot_kinase_dom"/>
</dbReference>
<keyword evidence="1" id="KW-0808">Transferase</keyword>
<keyword evidence="9" id="KW-1185">Reference proteome</keyword>
<dbReference type="GO" id="GO:0004674">
    <property type="term" value="F:protein serine/threonine kinase activity"/>
    <property type="evidence" value="ECO:0007669"/>
    <property type="project" value="TreeGrafter"/>
</dbReference>
<dbReference type="Gene3D" id="1.10.510.10">
    <property type="entry name" value="Transferase(Phosphotransferase) domain 1"/>
    <property type="match status" value="1"/>
</dbReference>
<keyword evidence="4 5" id="KW-0067">ATP-binding</keyword>
<feature type="compositionally biased region" description="Polar residues" evidence="6">
    <location>
        <begin position="715"/>
        <end position="724"/>
    </location>
</feature>
<comment type="caution">
    <text evidence="8">The sequence shown here is derived from an EMBL/GenBank/DDBJ whole genome shotgun (WGS) entry which is preliminary data.</text>
</comment>
<feature type="compositionally biased region" description="Polar residues" evidence="6">
    <location>
        <begin position="530"/>
        <end position="540"/>
    </location>
</feature>
<feature type="region of interest" description="Disordered" evidence="6">
    <location>
        <begin position="715"/>
        <end position="748"/>
    </location>
</feature>
<dbReference type="InterPro" id="IPR008271">
    <property type="entry name" value="Ser/Thr_kinase_AS"/>
</dbReference>
<reference evidence="8" key="2">
    <citation type="journal article" date="2023" name="Science">
        <title>Genomic signatures of disease resistance in endangered staghorn corals.</title>
        <authorList>
            <person name="Vollmer S.V."/>
            <person name="Selwyn J.D."/>
            <person name="Despard B.A."/>
            <person name="Roesel C.L."/>
        </authorList>
    </citation>
    <scope>NUCLEOTIDE SEQUENCE</scope>
    <source>
        <strain evidence="8">K2</strain>
    </source>
</reference>
<dbReference type="Gene3D" id="3.30.200.20">
    <property type="entry name" value="Phosphorylase Kinase, domain 1"/>
    <property type="match status" value="1"/>
</dbReference>
<evidence type="ECO:0000256" key="4">
    <source>
        <dbReference type="ARBA" id="ARBA00022840"/>
    </source>
</evidence>
<feature type="non-terminal residue" evidence="8">
    <location>
        <position position="1"/>
    </location>
</feature>
<dbReference type="PROSITE" id="PS00107">
    <property type="entry name" value="PROTEIN_KINASE_ATP"/>
    <property type="match status" value="1"/>
</dbReference>
<name>A0AAD9V2N6_ACRCE</name>
<feature type="compositionally biased region" description="Acidic residues" evidence="6">
    <location>
        <begin position="559"/>
        <end position="571"/>
    </location>
</feature>
<evidence type="ECO:0000256" key="3">
    <source>
        <dbReference type="ARBA" id="ARBA00022777"/>
    </source>
</evidence>
<feature type="region of interest" description="Disordered" evidence="6">
    <location>
        <begin position="667"/>
        <end position="691"/>
    </location>
</feature>
<dbReference type="EMBL" id="JARQWQ010000042">
    <property type="protein sequence ID" value="KAK2558902.1"/>
    <property type="molecule type" value="Genomic_DNA"/>
</dbReference>
<dbReference type="SMART" id="SM00220">
    <property type="entry name" value="S_TKc"/>
    <property type="match status" value="1"/>
</dbReference>
<evidence type="ECO:0000256" key="6">
    <source>
        <dbReference type="SAM" id="MobiDB-lite"/>
    </source>
</evidence>
<dbReference type="AlphaFoldDB" id="A0AAD9V2N6"/>